<dbReference type="RefSeq" id="WP_344909123.1">
    <property type="nucleotide sequence ID" value="NZ_BAAAYO010000007.1"/>
</dbReference>
<keyword evidence="2" id="KW-1185">Reference proteome</keyword>
<accession>A0ABV5W2Y6</accession>
<sequence length="89" mass="10530">MTGIQNMYNPLLCRLGYLPFTWDSEYGCILCIDLKGSADKEPGAIYEIDHDILFGFDEDRTERRDLERSLVYVYPDFKTYFDHTFLETK</sequence>
<name>A0ABV5W2Y6_9BACL</name>
<evidence type="ECO:0000313" key="2">
    <source>
        <dbReference type="Proteomes" id="UP001589619"/>
    </source>
</evidence>
<proteinExistence type="predicted"/>
<evidence type="ECO:0000313" key="1">
    <source>
        <dbReference type="EMBL" id="MFB9754934.1"/>
    </source>
</evidence>
<dbReference type="EMBL" id="JBHMAG010000017">
    <property type="protein sequence ID" value="MFB9754934.1"/>
    <property type="molecule type" value="Genomic_DNA"/>
</dbReference>
<dbReference type="Proteomes" id="UP001589619">
    <property type="component" value="Unassembled WGS sequence"/>
</dbReference>
<comment type="caution">
    <text evidence="1">The sequence shown here is derived from an EMBL/GenBank/DDBJ whole genome shotgun (WGS) entry which is preliminary data.</text>
</comment>
<gene>
    <name evidence="1" type="ORF">ACFFNY_25455</name>
</gene>
<protein>
    <submittedName>
        <fullName evidence="1">Uncharacterized protein</fullName>
    </submittedName>
</protein>
<organism evidence="1 2">
    <name type="scientific">Paenibacillus hodogayensis</name>
    <dbReference type="NCBI Taxonomy" id="279208"/>
    <lineage>
        <taxon>Bacteria</taxon>
        <taxon>Bacillati</taxon>
        <taxon>Bacillota</taxon>
        <taxon>Bacilli</taxon>
        <taxon>Bacillales</taxon>
        <taxon>Paenibacillaceae</taxon>
        <taxon>Paenibacillus</taxon>
    </lineage>
</organism>
<reference evidence="1 2" key="1">
    <citation type="submission" date="2024-09" db="EMBL/GenBank/DDBJ databases">
        <authorList>
            <person name="Sun Q."/>
            <person name="Mori K."/>
        </authorList>
    </citation>
    <scope>NUCLEOTIDE SEQUENCE [LARGE SCALE GENOMIC DNA]</scope>
    <source>
        <strain evidence="1 2">JCM 12520</strain>
    </source>
</reference>